<dbReference type="Gene3D" id="1.25.40.10">
    <property type="entry name" value="Tetratricopeptide repeat domain"/>
    <property type="match status" value="1"/>
</dbReference>
<feature type="region of interest" description="Disordered" evidence="1">
    <location>
        <begin position="156"/>
        <end position="198"/>
    </location>
</feature>
<dbReference type="EMBL" id="JRTT01000025">
    <property type="protein sequence ID" value="KHD75596.1"/>
    <property type="molecule type" value="Genomic_DNA"/>
</dbReference>
<feature type="compositionally biased region" description="Pro residues" evidence="1">
    <location>
        <begin position="167"/>
        <end position="178"/>
    </location>
</feature>
<dbReference type="InterPro" id="IPR011990">
    <property type="entry name" value="TPR-like_helical_dom_sf"/>
</dbReference>
<evidence type="ECO:0000313" key="3">
    <source>
        <dbReference type="Proteomes" id="UP000054537"/>
    </source>
</evidence>
<feature type="region of interest" description="Disordered" evidence="1">
    <location>
        <begin position="76"/>
        <end position="96"/>
    </location>
</feature>
<dbReference type="STRING" id="1869.MB27_21440"/>
<dbReference type="InterPro" id="IPR027417">
    <property type="entry name" value="P-loop_NTPase"/>
</dbReference>
<evidence type="ECO:0008006" key="4">
    <source>
        <dbReference type="Google" id="ProtNLM"/>
    </source>
</evidence>
<evidence type="ECO:0000313" key="2">
    <source>
        <dbReference type="EMBL" id="KHD75596.1"/>
    </source>
</evidence>
<dbReference type="eggNOG" id="COG1672">
    <property type="taxonomic scope" value="Bacteria"/>
</dbReference>
<feature type="compositionally biased region" description="Polar residues" evidence="1">
    <location>
        <begin position="185"/>
        <end position="195"/>
    </location>
</feature>
<dbReference type="OrthoDB" id="135105at2"/>
<evidence type="ECO:0000256" key="1">
    <source>
        <dbReference type="SAM" id="MobiDB-lite"/>
    </source>
</evidence>
<dbReference type="SUPFAM" id="SSF52540">
    <property type="entry name" value="P-loop containing nucleoside triphosphate hydrolases"/>
    <property type="match status" value="1"/>
</dbReference>
<sequence length="1218" mass="135928">ALTEIGGRAELAGLIRDAARWPAGAGRLAVLHCGLVCVSPTELTGFPGDQWNSPDAAPEAFLALAGALHFAPEPATPAPAATVAPPAPSPAAEPAAPIEPPAVVAVPPVEAASPVEDLAQEVHTSLRRKDLPAAERSLARLVRLAPEDSLTWTAERAVSNARSEPAPGTPVPGPPPKPAARKPMYTSQSKHSGPSSLAEEALRLGDLENAERWFRQAIAQGDQPARAVRRLVNMLSTRMKNREEALAVLDENRRLFRTPTELWSWSQDRSTVLEHAGRWPEAVEQLRPMITSAPTRDDRIRVVRRLTALLKSTRHEEAKELLEAELRRHPRHRSLETLLEQLNTAMETNIWSVVEMTLQLQVETTTELSPLLAFHLDRCEYWGVPTESRTRGQYTEEDIERVDRLVSGRAKNRLLGTDLPRERAEANLSAARIMQDLGITDDGFRKRLRYFAAAMGDACALEARVTADVIRAYYTEAVSVKPDWDDVVDFKLRQLVMSFTLTNVQLLEDGKVPPLEKALALVMRQKHLAPQVLGALLALPTQGEVPARLIRRIWADRTTRELFQEAVAAHLGSPTPLNDQASFTSAWAAAAEQDRRGRRAYRQINTLAEVGPALVALDRHRAELDRIAEETRELTSKTDLQRVISCQQIVTSLRRYSAQGAYVERERLFSTVHAAIRDLVAEFETAPTVLSVETLHPYLFALDHELEEDFRRYSAKAAPESLRVEVVLDRYLPAAGEVTVQLQVSNGFDAMPVSNVELEIVHSAEYTAAKNTVPVAESIGAGESQTCQLSLTATPNAIEQELITLHSKVAFTLRSGERVTAPVEPKSIRLHPDEEWVEIDNPFSAGLPVEDPGMFKGRDELIADLIETVGDSRGSVIVYGQKRAGKSSVLYHLREKLRPPYLAVKMSIGDLPGGEDLGDLLYAIAMEMYQVLSERVEDHGLPTGPPPEPDVEQIRLAPQPKFNDYMRRLRRWLRDVPGLGDSTLVLLVDEFTVLHTKMRTGELPNDFMKGWKAILERGYFRCVLVGNDLMPRFILDYPNEFQVALEKRVSYLGEVYARQLIEDPIRLPDGQSRYRGDAVERILRLTGCSPYYIQLLCHALVHYMNQPDVLAAVIGPADVDTVAKKLIAELDRNQFDNLLTPGDSEVTDISGDLVIEVLRATHRDPGRYMYHEINHGAHPEADRVIQDLERREVVKRIPGDRVRIQVGLFSEWLQHRWM</sequence>
<organism evidence="2 3">
    <name type="scientific">Actinoplanes utahensis</name>
    <dbReference type="NCBI Taxonomy" id="1869"/>
    <lineage>
        <taxon>Bacteria</taxon>
        <taxon>Bacillati</taxon>
        <taxon>Actinomycetota</taxon>
        <taxon>Actinomycetes</taxon>
        <taxon>Micromonosporales</taxon>
        <taxon>Micromonosporaceae</taxon>
        <taxon>Actinoplanes</taxon>
    </lineage>
</organism>
<feature type="non-terminal residue" evidence="2">
    <location>
        <position position="1"/>
    </location>
</feature>
<proteinExistence type="predicted"/>
<dbReference type="Gene3D" id="3.40.50.300">
    <property type="entry name" value="P-loop containing nucleotide triphosphate hydrolases"/>
    <property type="match status" value="1"/>
</dbReference>
<dbReference type="Proteomes" id="UP000054537">
    <property type="component" value="Unassembled WGS sequence"/>
</dbReference>
<dbReference type="SUPFAM" id="SSF48452">
    <property type="entry name" value="TPR-like"/>
    <property type="match status" value="1"/>
</dbReference>
<comment type="caution">
    <text evidence="2">The sequence shown here is derived from an EMBL/GenBank/DDBJ whole genome shotgun (WGS) entry which is preliminary data.</text>
</comment>
<name>A0A0A6UJG3_ACTUT</name>
<gene>
    <name evidence="2" type="ORF">MB27_21440</name>
</gene>
<reference evidence="2 3" key="1">
    <citation type="submission" date="2014-10" db="EMBL/GenBank/DDBJ databases">
        <title>Draft genome sequence of Actinoplanes utahensis NRRL 12052.</title>
        <authorList>
            <person name="Velasco-Bucheli B."/>
            <person name="del Cerro C."/>
            <person name="Hormigo D."/>
            <person name="Garcia J.L."/>
            <person name="Acebal C."/>
            <person name="Arroyo M."/>
            <person name="de la Mata I."/>
        </authorList>
    </citation>
    <scope>NUCLEOTIDE SEQUENCE [LARGE SCALE GENOMIC DNA]</scope>
    <source>
        <strain evidence="2 3">NRRL 12052</strain>
    </source>
</reference>
<protein>
    <recommendedName>
        <fullName evidence="4">Orc1-like AAA ATPase domain-containing protein</fullName>
    </recommendedName>
</protein>
<accession>A0A0A6UJG3</accession>
<dbReference type="AlphaFoldDB" id="A0A0A6UJG3"/>
<keyword evidence="3" id="KW-1185">Reference proteome</keyword>
<dbReference type="eggNOG" id="COG0457">
    <property type="taxonomic scope" value="Bacteria"/>
</dbReference>